<dbReference type="RefSeq" id="WP_380665923.1">
    <property type="nucleotide sequence ID" value="NZ_JBHTCJ010000003.1"/>
</dbReference>
<dbReference type="InterPro" id="IPR036412">
    <property type="entry name" value="HAD-like_sf"/>
</dbReference>
<reference evidence="2" key="1">
    <citation type="journal article" date="2019" name="Int. J. Syst. Evol. Microbiol.">
        <title>The Global Catalogue of Microorganisms (GCM) 10K type strain sequencing project: providing services to taxonomists for standard genome sequencing and annotation.</title>
        <authorList>
            <consortium name="The Broad Institute Genomics Platform"/>
            <consortium name="The Broad Institute Genome Sequencing Center for Infectious Disease"/>
            <person name="Wu L."/>
            <person name="Ma J."/>
        </authorList>
    </citation>
    <scope>NUCLEOTIDE SEQUENCE [LARGE SCALE GENOMIC DNA]</scope>
    <source>
        <strain evidence="2">WLHS5</strain>
    </source>
</reference>
<comment type="caution">
    <text evidence="1">The sequence shown here is derived from an EMBL/GenBank/DDBJ whole genome shotgun (WGS) entry which is preliminary data.</text>
</comment>
<dbReference type="GO" id="GO:0016787">
    <property type="term" value="F:hydrolase activity"/>
    <property type="evidence" value="ECO:0007669"/>
    <property type="project" value="UniProtKB-KW"/>
</dbReference>
<dbReference type="InterPro" id="IPR023198">
    <property type="entry name" value="PGP-like_dom2"/>
</dbReference>
<protein>
    <submittedName>
        <fullName evidence="1">HAD family hydrolase</fullName>
        <ecNumber evidence="1">3.-.-.-</ecNumber>
    </submittedName>
</protein>
<accession>A0ABW2LG43</accession>
<dbReference type="Gene3D" id="3.40.50.1000">
    <property type="entry name" value="HAD superfamily/HAD-like"/>
    <property type="match status" value="2"/>
</dbReference>
<dbReference type="Gene3D" id="1.10.150.240">
    <property type="entry name" value="Putative phosphatase, domain 2"/>
    <property type="match status" value="1"/>
</dbReference>
<dbReference type="InterPro" id="IPR023214">
    <property type="entry name" value="HAD_sf"/>
</dbReference>
<keyword evidence="2" id="KW-1185">Reference proteome</keyword>
<dbReference type="EMBL" id="JBHTCJ010000003">
    <property type="protein sequence ID" value="MFC7341253.1"/>
    <property type="molecule type" value="Genomic_DNA"/>
</dbReference>
<gene>
    <name evidence="1" type="ORF">ACFQRI_07490</name>
</gene>
<dbReference type="SUPFAM" id="SSF56784">
    <property type="entry name" value="HAD-like"/>
    <property type="match status" value="1"/>
</dbReference>
<dbReference type="SFLD" id="SFLDS00003">
    <property type="entry name" value="Haloacid_Dehalogenase"/>
    <property type="match status" value="1"/>
</dbReference>
<keyword evidence="1" id="KW-0378">Hydrolase</keyword>
<evidence type="ECO:0000313" key="2">
    <source>
        <dbReference type="Proteomes" id="UP001596504"/>
    </source>
</evidence>
<dbReference type="InterPro" id="IPR050155">
    <property type="entry name" value="HAD-like_hydrolase_sf"/>
</dbReference>
<organism evidence="1 2">
    <name type="scientific">Saccharopolyspora griseoalba</name>
    <dbReference type="NCBI Taxonomy" id="1431848"/>
    <lineage>
        <taxon>Bacteria</taxon>
        <taxon>Bacillati</taxon>
        <taxon>Actinomycetota</taxon>
        <taxon>Actinomycetes</taxon>
        <taxon>Pseudonocardiales</taxon>
        <taxon>Pseudonocardiaceae</taxon>
        <taxon>Saccharopolyspora</taxon>
    </lineage>
</organism>
<proteinExistence type="predicted"/>
<dbReference type="Proteomes" id="UP001596504">
    <property type="component" value="Unassembled WGS sequence"/>
</dbReference>
<dbReference type="Pfam" id="PF12710">
    <property type="entry name" value="HAD"/>
    <property type="match status" value="1"/>
</dbReference>
<sequence length="204" mass="21415">MAERSTPAIGFDLDMTLIDARPGMLRAMEAVNAEFGTEVDAAHFAANLGPPLEDVLRRYGYDEPQVERMVTHFRAIYPTVVIEETAALPGAAESLDAVRAAGARALVITGKYEPNAALHLKALGWEVDRLAGGVFAEGKGEVLRAEGATIYVGDHRGDIAGAKAAGAVAVGVATGPYDAEQLRELGADVVLGSLTEFPAWLANA</sequence>
<dbReference type="EC" id="3.-.-.-" evidence="1"/>
<dbReference type="PANTHER" id="PTHR43434:SF20">
    <property type="entry name" value="5'-NUCLEOTIDASE"/>
    <property type="match status" value="1"/>
</dbReference>
<dbReference type="SFLD" id="SFLDG01129">
    <property type="entry name" value="C1.5:_HAD__Beta-PGM__Phosphata"/>
    <property type="match status" value="1"/>
</dbReference>
<evidence type="ECO:0000313" key="1">
    <source>
        <dbReference type="EMBL" id="MFC7341253.1"/>
    </source>
</evidence>
<dbReference type="PANTHER" id="PTHR43434">
    <property type="entry name" value="PHOSPHOGLYCOLATE PHOSPHATASE"/>
    <property type="match status" value="1"/>
</dbReference>
<name>A0ABW2LG43_9PSEU</name>